<dbReference type="EMBL" id="BPQO01000044">
    <property type="protein sequence ID" value="GJD92415.1"/>
    <property type="molecule type" value="Genomic_DNA"/>
</dbReference>
<reference evidence="1" key="2">
    <citation type="submission" date="2021-08" db="EMBL/GenBank/DDBJ databases">
        <authorList>
            <person name="Tani A."/>
            <person name="Ola A."/>
            <person name="Ogura Y."/>
            <person name="Katsura K."/>
            <person name="Hayashi T."/>
        </authorList>
    </citation>
    <scope>NUCLEOTIDE SEQUENCE</scope>
    <source>
        <strain evidence="1">DSM 16372</strain>
    </source>
</reference>
<accession>A0AAV4ZZD0</accession>
<dbReference type="InterPro" id="IPR008983">
    <property type="entry name" value="Tumour_necrosis_fac-like_dom"/>
</dbReference>
<dbReference type="SUPFAM" id="SSF49842">
    <property type="entry name" value="TNF-like"/>
    <property type="match status" value="1"/>
</dbReference>
<proteinExistence type="predicted"/>
<dbReference type="Gene3D" id="2.160.20.10">
    <property type="entry name" value="Single-stranded right-handed beta-helix, Pectin lyase-like"/>
    <property type="match status" value="1"/>
</dbReference>
<keyword evidence="2" id="KW-1185">Reference proteome</keyword>
<dbReference type="InterPro" id="IPR012334">
    <property type="entry name" value="Pectin_lyas_fold"/>
</dbReference>
<dbReference type="SUPFAM" id="SSF51126">
    <property type="entry name" value="Pectin lyase-like"/>
    <property type="match status" value="1"/>
</dbReference>
<evidence type="ECO:0000313" key="2">
    <source>
        <dbReference type="Proteomes" id="UP001055247"/>
    </source>
</evidence>
<sequence length="389" mass="40430">MDRGHYYGDYVQGVSLVNGNAVYCRTGIATVENATRKGVLAQLYVANFQAGLLTGSGIEILTELFTFAAINCTFFMKRNLAGIRIDHPVPFQIHHCWFQGDTFLEPPNTKAPPGSNGVQIGPALIAGGMITGCVFAGVGAGVLLSAGSAGVTVDNCRFRVNDANVVDLGSRNNFGLGNTCEDDTLPPATVPEMTGAPGQGSRPFRFSSIGNVGTPFYTNFTQDSGGNLLISADRDSGTPRSSLVKLDGALQLQVGSNFASGRHNGVSVPANTATNVTWSTIEDTGGYRNAGAQGRFIAPTTGLYSFTASVCLGTETAGSLRSIIVLKNGSTADLPAVAHLPAGSGANTQLSVSCTVRLNAGDYLTVQAFSDVATSTVANEGYTSMMRVS</sequence>
<dbReference type="AlphaFoldDB" id="A0AAV4ZZD0"/>
<comment type="caution">
    <text evidence="1">The sequence shown here is derived from an EMBL/GenBank/DDBJ whole genome shotgun (WGS) entry which is preliminary data.</text>
</comment>
<evidence type="ECO:0008006" key="3">
    <source>
        <dbReference type="Google" id="ProtNLM"/>
    </source>
</evidence>
<protein>
    <recommendedName>
        <fullName evidence="3">C1q domain-containing protein</fullName>
    </recommendedName>
</protein>
<name>A0AAV4ZZD0_9HYPH</name>
<reference evidence="1" key="1">
    <citation type="journal article" date="2016" name="Front. Microbiol.">
        <title>Genome Sequence of the Piezophilic, Mesophilic Sulfate-Reducing Bacterium Desulfovibrio indicus J2T.</title>
        <authorList>
            <person name="Cao J."/>
            <person name="Maignien L."/>
            <person name="Shao Z."/>
            <person name="Alain K."/>
            <person name="Jebbar M."/>
        </authorList>
    </citation>
    <scope>NUCLEOTIDE SEQUENCE</scope>
    <source>
        <strain evidence="1">DSM 16372</strain>
    </source>
</reference>
<organism evidence="1 2">
    <name type="scientific">Methylobacterium hispanicum</name>
    <dbReference type="NCBI Taxonomy" id="270350"/>
    <lineage>
        <taxon>Bacteria</taxon>
        <taxon>Pseudomonadati</taxon>
        <taxon>Pseudomonadota</taxon>
        <taxon>Alphaproteobacteria</taxon>
        <taxon>Hyphomicrobiales</taxon>
        <taxon>Methylobacteriaceae</taxon>
        <taxon>Methylobacterium</taxon>
    </lineage>
</organism>
<dbReference type="Gene3D" id="2.60.120.40">
    <property type="match status" value="1"/>
</dbReference>
<evidence type="ECO:0000313" key="1">
    <source>
        <dbReference type="EMBL" id="GJD92415.1"/>
    </source>
</evidence>
<dbReference type="InterPro" id="IPR011050">
    <property type="entry name" value="Pectin_lyase_fold/virulence"/>
</dbReference>
<gene>
    <name evidence="1" type="ORF">BHAOGJBA_5969</name>
</gene>
<dbReference type="Proteomes" id="UP001055247">
    <property type="component" value="Unassembled WGS sequence"/>
</dbReference>